<feature type="domain" description="Isocitrate dehydrogenase kinase/phosphatase (AceK) kinase" evidence="12">
    <location>
        <begin position="312"/>
        <end position="566"/>
    </location>
</feature>
<evidence type="ECO:0000256" key="10">
    <source>
        <dbReference type="ARBA" id="ARBA00022912"/>
    </source>
</evidence>
<dbReference type="PIRSF" id="PIRSF000719">
    <property type="entry name" value="AceK"/>
    <property type="match status" value="1"/>
</dbReference>
<dbReference type="PANTHER" id="PTHR39559">
    <property type="match status" value="1"/>
</dbReference>
<dbReference type="EMBL" id="CACSIO010000062">
    <property type="protein sequence ID" value="CAA0125711.1"/>
    <property type="molecule type" value="Genomic_DNA"/>
</dbReference>
<feature type="active site" evidence="11">
    <location>
        <position position="373"/>
    </location>
</feature>
<dbReference type="OrthoDB" id="5287793at2"/>
<dbReference type="HAMAP" id="MF_00747">
    <property type="entry name" value="AceK"/>
    <property type="match status" value="1"/>
</dbReference>
<evidence type="ECO:0000256" key="6">
    <source>
        <dbReference type="ARBA" id="ARBA00022741"/>
    </source>
</evidence>
<evidence type="ECO:0000313" key="15">
    <source>
        <dbReference type="Proteomes" id="UP000441399"/>
    </source>
</evidence>
<dbReference type="GO" id="GO:0006006">
    <property type="term" value="P:glucose metabolic process"/>
    <property type="evidence" value="ECO:0007669"/>
    <property type="project" value="InterPro"/>
</dbReference>
<dbReference type="GO" id="GO:0005524">
    <property type="term" value="F:ATP binding"/>
    <property type="evidence" value="ECO:0007669"/>
    <property type="project" value="UniProtKB-UniRule"/>
</dbReference>
<evidence type="ECO:0000256" key="2">
    <source>
        <dbReference type="ARBA" id="ARBA00022490"/>
    </source>
</evidence>
<dbReference type="InterPro" id="IPR046855">
    <property type="entry name" value="AceK_kinase"/>
</dbReference>
<keyword evidence="10 11" id="KW-0904">Protein phosphatase</keyword>
<dbReference type="GO" id="GO:0004721">
    <property type="term" value="F:phosphoprotein phosphatase activity"/>
    <property type="evidence" value="ECO:0007669"/>
    <property type="project" value="UniProtKB-KW"/>
</dbReference>
<evidence type="ECO:0000256" key="5">
    <source>
        <dbReference type="ARBA" id="ARBA00022679"/>
    </source>
</evidence>
<evidence type="ECO:0000256" key="1">
    <source>
        <dbReference type="ARBA" id="ARBA00022435"/>
    </source>
</evidence>
<reference evidence="14 15" key="1">
    <citation type="submission" date="2019-11" db="EMBL/GenBank/DDBJ databases">
        <authorList>
            <person name="Holert J."/>
        </authorList>
    </citation>
    <scope>NUCLEOTIDE SEQUENCE [LARGE SCALE GENOMIC DNA]</scope>
    <source>
        <strain evidence="14">SB11_3</strain>
    </source>
</reference>
<keyword evidence="6 11" id="KW-0547">Nucleotide-binding</keyword>
<evidence type="ECO:0000259" key="12">
    <source>
        <dbReference type="Pfam" id="PF06315"/>
    </source>
</evidence>
<dbReference type="AlphaFoldDB" id="A0A5S9R162"/>
<evidence type="ECO:0000256" key="9">
    <source>
        <dbReference type="ARBA" id="ARBA00022840"/>
    </source>
</evidence>
<dbReference type="GO" id="GO:0008772">
    <property type="term" value="F:[isocitrate dehydrogenase (NADP+)] kinase activity"/>
    <property type="evidence" value="ECO:0007669"/>
    <property type="project" value="UniProtKB-UniRule"/>
</dbReference>
<evidence type="ECO:0000256" key="3">
    <source>
        <dbReference type="ARBA" id="ARBA00022527"/>
    </source>
</evidence>
<comment type="subcellular location">
    <subcellularLocation>
        <location evidence="11">Cytoplasm</location>
    </subcellularLocation>
</comment>
<keyword evidence="1 11" id="KW-0329">Glyoxylate bypass</keyword>
<dbReference type="Pfam" id="PF06315">
    <property type="entry name" value="AceK_kinase"/>
    <property type="match status" value="1"/>
</dbReference>
<accession>A0A5S9R162</accession>
<keyword evidence="4 11" id="KW-0816">Tricarboxylic acid cycle</keyword>
<evidence type="ECO:0000256" key="8">
    <source>
        <dbReference type="ARBA" id="ARBA00022801"/>
    </source>
</evidence>
<comment type="catalytic activity">
    <reaction evidence="11">
        <text>L-seryl-[isocitrate dehydrogenase] + ATP = O-phospho-L-seryl-[isocitrate dehydrogenase] + ADP + H(+)</text>
        <dbReference type="Rhea" id="RHEA:43540"/>
        <dbReference type="Rhea" id="RHEA-COMP:10605"/>
        <dbReference type="Rhea" id="RHEA-COMP:10606"/>
        <dbReference type="ChEBI" id="CHEBI:15378"/>
        <dbReference type="ChEBI" id="CHEBI:29999"/>
        <dbReference type="ChEBI" id="CHEBI:30616"/>
        <dbReference type="ChEBI" id="CHEBI:83421"/>
        <dbReference type="ChEBI" id="CHEBI:456216"/>
        <dbReference type="EC" id="2.7.11.5"/>
    </reaction>
</comment>
<comment type="function">
    <text evidence="11">Bifunctional enzyme which can phosphorylate or dephosphorylate isocitrate dehydrogenase (IDH) on a specific serine residue. This is a regulatory mechanism which enables bacteria to bypass the Krebs cycle via the glyoxylate shunt in response to the source of carbon. When bacteria are grown on glucose, IDH is fully active and unphosphorylated, but when grown on acetate or ethanol, the activity of IDH declines drastically concomitant with its phosphorylation.</text>
</comment>
<comment type="similarity">
    <text evidence="11">Belongs to the AceK family.</text>
</comment>
<evidence type="ECO:0000259" key="13">
    <source>
        <dbReference type="Pfam" id="PF20423"/>
    </source>
</evidence>
<dbReference type="GO" id="GO:0016208">
    <property type="term" value="F:AMP binding"/>
    <property type="evidence" value="ECO:0007669"/>
    <property type="project" value="TreeGrafter"/>
</dbReference>
<dbReference type="GO" id="GO:0006097">
    <property type="term" value="P:glyoxylate cycle"/>
    <property type="evidence" value="ECO:0007669"/>
    <property type="project" value="UniProtKB-UniRule"/>
</dbReference>
<dbReference type="EC" id="2.7.11.5" evidence="11"/>
<protein>
    <recommendedName>
        <fullName evidence="11">Isocitrate dehydrogenase kinase/phosphatase</fullName>
        <shortName evidence="11">IDH kinase/phosphatase</shortName>
        <shortName evidence="11">IDHK/P</shortName>
        <ecNumber evidence="11">2.7.11.5</ecNumber>
        <ecNumber evidence="11">3.1.3.-</ecNumber>
    </recommendedName>
</protein>
<sequence>MGKSTGDRISQAIYNGFGAFFCEFQNITLGAQARFETADWISVHTAMHSRLDVYKRCIRSVADLIAMIAQDEVNSPDLWRHAKIAYQRKCAGDANEDILQTFFNSVYCLMFDHRNIRDAFAFVSNPGLPTNEPDMSTILRDYPLNVGLQDSVREVLNDLSFRLPYENIERDTRHIVHTIHYELIKRLAPGERVTAAQFLDSLFYRNKAAYLVGRVFIGDAIRPFVVVFQNNEQGSIYVDTVLFDEDLVSRIFSFTRSYFMVDALSPGLYVQFLSTIMPRKQTFELYSLLGFGKHAKTDFVRKAVAHTQQASDEYEIAPGIRGMVMLVFTLPSFDYVYKIIKQRFTPPKDMTREQVRSKYRLVKRWDRVGRMADTQEFSNLVFDRRKFSDELMQELEKEVPSLIESRGNALILKHVYIERKMIPLNMYLNQIDEEETDRIMQEYGMAIKELAAANIFAGDMLLKNFGVTRHGRVVFYDYDEVCLLTECNFRKIPEPKTEEQAMSDQPWYSIAPEDIFPEEFRIFLSGHKKARHSFEKFHRDLYDADYWKLLQENIIAGDVQSVYPYPDNHRFSHHNNALND</sequence>
<keyword evidence="5 11" id="KW-0808">Transferase</keyword>
<proteinExistence type="inferred from homology"/>
<keyword evidence="3 11" id="KW-0723">Serine/threonine-protein kinase</keyword>
<dbReference type="Pfam" id="PF20423">
    <property type="entry name" value="AceK_regulatory"/>
    <property type="match status" value="1"/>
</dbReference>
<dbReference type="NCBIfam" id="NF002804">
    <property type="entry name" value="PRK02946.1"/>
    <property type="match status" value="1"/>
</dbReference>
<keyword evidence="7 11" id="KW-0418">Kinase</keyword>
<feature type="binding site" evidence="11">
    <location>
        <position position="338"/>
    </location>
    <ligand>
        <name>ATP</name>
        <dbReference type="ChEBI" id="CHEBI:30616"/>
    </ligand>
</feature>
<dbReference type="PANTHER" id="PTHR39559:SF1">
    <property type="entry name" value="ISOCITRATE DEHYDROGENASE KINASE_PHOSPHATASE"/>
    <property type="match status" value="1"/>
</dbReference>
<feature type="binding site" evidence="11">
    <location>
        <begin position="317"/>
        <end position="323"/>
    </location>
    <ligand>
        <name>ATP</name>
        <dbReference type="ChEBI" id="CHEBI:30616"/>
    </ligand>
</feature>
<keyword evidence="8 11" id="KW-0378">Hydrolase</keyword>
<dbReference type="GO" id="GO:0004674">
    <property type="term" value="F:protein serine/threonine kinase activity"/>
    <property type="evidence" value="ECO:0007669"/>
    <property type="project" value="UniProtKB-KW"/>
</dbReference>
<feature type="domain" description="Isocitrate dehydrogenase kinase/phosphatase (AceK) regulatory" evidence="13">
    <location>
        <begin position="11"/>
        <end position="310"/>
    </location>
</feature>
<dbReference type="InterPro" id="IPR046854">
    <property type="entry name" value="AceK_regulatory"/>
</dbReference>
<organism evidence="14 15">
    <name type="scientific">BD1-7 clade bacterium</name>
    <dbReference type="NCBI Taxonomy" id="2029982"/>
    <lineage>
        <taxon>Bacteria</taxon>
        <taxon>Pseudomonadati</taxon>
        <taxon>Pseudomonadota</taxon>
        <taxon>Gammaproteobacteria</taxon>
        <taxon>Cellvibrionales</taxon>
        <taxon>Spongiibacteraceae</taxon>
        <taxon>BD1-7 clade</taxon>
    </lineage>
</organism>
<dbReference type="Proteomes" id="UP000441399">
    <property type="component" value="Unassembled WGS sequence"/>
</dbReference>
<evidence type="ECO:0000256" key="11">
    <source>
        <dbReference type="HAMAP-Rule" id="MF_00747"/>
    </source>
</evidence>
<dbReference type="InterPro" id="IPR010452">
    <property type="entry name" value="Isocitrate_DH_AceK"/>
</dbReference>
<name>A0A5S9R162_9GAMM</name>
<keyword evidence="2 11" id="KW-0963">Cytoplasm</keyword>
<evidence type="ECO:0000313" key="14">
    <source>
        <dbReference type="EMBL" id="CAA0125711.1"/>
    </source>
</evidence>
<dbReference type="GO" id="GO:0006099">
    <property type="term" value="P:tricarboxylic acid cycle"/>
    <property type="evidence" value="ECO:0007669"/>
    <property type="project" value="UniProtKB-UniRule"/>
</dbReference>
<dbReference type="GO" id="GO:0005737">
    <property type="term" value="C:cytoplasm"/>
    <property type="evidence" value="ECO:0007669"/>
    <property type="project" value="UniProtKB-SubCell"/>
</dbReference>
<keyword evidence="9 11" id="KW-0067">ATP-binding</keyword>
<evidence type="ECO:0000256" key="7">
    <source>
        <dbReference type="ARBA" id="ARBA00022777"/>
    </source>
</evidence>
<evidence type="ECO:0000256" key="4">
    <source>
        <dbReference type="ARBA" id="ARBA00022532"/>
    </source>
</evidence>
<keyword evidence="15" id="KW-1185">Reference proteome</keyword>
<dbReference type="EC" id="3.1.3.-" evidence="11"/>
<gene>
    <name evidence="11 14" type="primary">aceK</name>
    <name evidence="14" type="ORF">OPDIPICF_03566</name>
</gene>